<accession>K1RIG8</accession>
<keyword evidence="3" id="KW-0119">Carbohydrate metabolism</keyword>
<feature type="non-terminal residue" evidence="4">
    <location>
        <position position="84"/>
    </location>
</feature>
<dbReference type="Gene3D" id="3.60.21.10">
    <property type="match status" value="1"/>
</dbReference>
<dbReference type="GO" id="GO:0042132">
    <property type="term" value="F:fructose 1,6-bisphosphate 1-phosphatase activity"/>
    <property type="evidence" value="ECO:0007669"/>
    <property type="project" value="UniProtKB-EC"/>
</dbReference>
<name>K1RIG8_9ZZZZ</name>
<keyword evidence="1 4" id="KW-0378">Hydrolase</keyword>
<proteinExistence type="predicted"/>
<evidence type="ECO:0000256" key="1">
    <source>
        <dbReference type="ARBA" id="ARBA00022801"/>
    </source>
</evidence>
<dbReference type="InterPro" id="IPR029052">
    <property type="entry name" value="Metallo-depent_PP-like"/>
</dbReference>
<dbReference type="EC" id="3.1.3.11" evidence="4"/>
<dbReference type="InterPro" id="IPR009164">
    <property type="entry name" value="FBPtase_class3"/>
</dbReference>
<reference evidence="4" key="1">
    <citation type="journal article" date="2013" name="Environ. Microbiol.">
        <title>Microbiota from the distal guts of lean and obese adolescents exhibit partial functional redundancy besides clear differences in community structure.</title>
        <authorList>
            <person name="Ferrer M."/>
            <person name="Ruiz A."/>
            <person name="Lanza F."/>
            <person name="Haange S.B."/>
            <person name="Oberbach A."/>
            <person name="Till H."/>
            <person name="Bargiela R."/>
            <person name="Campoy C."/>
            <person name="Segura M.T."/>
            <person name="Richter M."/>
            <person name="von Bergen M."/>
            <person name="Seifert J."/>
            <person name="Suarez A."/>
        </authorList>
    </citation>
    <scope>NUCLEOTIDE SEQUENCE</scope>
</reference>
<dbReference type="SUPFAM" id="SSF56300">
    <property type="entry name" value="Metallo-dependent phosphatases"/>
    <property type="match status" value="1"/>
</dbReference>
<protein>
    <submittedName>
        <fullName evidence="4">Fructose-1,6-bisphosphatase</fullName>
        <ecNumber evidence="4">3.1.3.11</ecNumber>
    </submittedName>
</protein>
<organism evidence="4">
    <name type="scientific">human gut metagenome</name>
    <dbReference type="NCBI Taxonomy" id="408170"/>
    <lineage>
        <taxon>unclassified sequences</taxon>
        <taxon>metagenomes</taxon>
        <taxon>organismal metagenomes</taxon>
    </lineage>
</organism>
<comment type="caution">
    <text evidence="4">The sequence shown here is derived from an EMBL/GenBank/DDBJ whole genome shotgun (WGS) entry which is preliminary data.</text>
</comment>
<keyword evidence="2" id="KW-0464">Manganese</keyword>
<evidence type="ECO:0000313" key="4">
    <source>
        <dbReference type="EMBL" id="EKC48367.1"/>
    </source>
</evidence>
<evidence type="ECO:0000256" key="3">
    <source>
        <dbReference type="ARBA" id="ARBA00023277"/>
    </source>
</evidence>
<dbReference type="AlphaFoldDB" id="K1RIG8"/>
<dbReference type="EMBL" id="AJWY01012985">
    <property type="protein sequence ID" value="EKC48367.1"/>
    <property type="molecule type" value="Genomic_DNA"/>
</dbReference>
<dbReference type="GO" id="GO:0006094">
    <property type="term" value="P:gluconeogenesis"/>
    <property type="evidence" value="ECO:0007669"/>
    <property type="project" value="InterPro"/>
</dbReference>
<sequence>MFGDSGKKDRETYHENILHTIIEAGQADVFILSLCDTIKRLIVDKLHIVGDIFDRGARPDIVLDDLMMHHGVDIQWGNHDILWM</sequence>
<gene>
    <name evidence="4" type="ORF">LEA_18908</name>
</gene>
<evidence type="ECO:0000256" key="2">
    <source>
        <dbReference type="ARBA" id="ARBA00023211"/>
    </source>
</evidence>
<dbReference type="Pfam" id="PF06874">
    <property type="entry name" value="FBPase_2"/>
    <property type="match status" value="1"/>
</dbReference>